<feature type="transmembrane region" description="Helical" evidence="2">
    <location>
        <begin position="21"/>
        <end position="38"/>
    </location>
</feature>
<evidence type="ECO:0000313" key="5">
    <source>
        <dbReference type="Proteomes" id="UP000724657"/>
    </source>
</evidence>
<comment type="similarity">
    <text evidence="1">Belongs to the peptidase A24 family.</text>
</comment>
<organism evidence="4 5">
    <name type="scientific">Candidatus Fusobacterium pullicola</name>
    <dbReference type="NCBI Taxonomy" id="2838601"/>
    <lineage>
        <taxon>Bacteria</taxon>
        <taxon>Fusobacteriati</taxon>
        <taxon>Fusobacteriota</taxon>
        <taxon>Fusobacteriia</taxon>
        <taxon>Fusobacteriales</taxon>
        <taxon>Fusobacteriaceae</taxon>
        <taxon>Fusobacterium</taxon>
    </lineage>
</organism>
<keyword evidence="2" id="KW-0472">Membrane</keyword>
<keyword evidence="2" id="KW-1133">Transmembrane helix</keyword>
<protein>
    <submittedName>
        <fullName evidence="4">Prepilin peptidase</fullName>
        <ecNumber evidence="4">3.4.23.43</ecNumber>
    </submittedName>
</protein>
<dbReference type="Proteomes" id="UP000724657">
    <property type="component" value="Unassembled WGS sequence"/>
</dbReference>
<feature type="transmembrane region" description="Helical" evidence="2">
    <location>
        <begin position="50"/>
        <end position="68"/>
    </location>
</feature>
<dbReference type="GO" id="GO:0005886">
    <property type="term" value="C:plasma membrane"/>
    <property type="evidence" value="ECO:0007669"/>
    <property type="project" value="TreeGrafter"/>
</dbReference>
<feature type="transmembrane region" description="Helical" evidence="2">
    <location>
        <begin position="100"/>
        <end position="119"/>
    </location>
</feature>
<evidence type="ECO:0000259" key="3">
    <source>
        <dbReference type="Pfam" id="PF01478"/>
    </source>
</evidence>
<dbReference type="PANTHER" id="PTHR30487:SF0">
    <property type="entry name" value="PREPILIN LEADER PEPTIDASE_N-METHYLTRANSFERASE-RELATED"/>
    <property type="match status" value="1"/>
</dbReference>
<dbReference type="InterPro" id="IPR000045">
    <property type="entry name" value="Prepilin_IV_endopep_pep"/>
</dbReference>
<proteinExistence type="inferred from homology"/>
<name>A0A9E2KXS6_9FUSO</name>
<dbReference type="InterPro" id="IPR050882">
    <property type="entry name" value="Prepilin_peptidase/N-MTase"/>
</dbReference>
<dbReference type="Pfam" id="PF01478">
    <property type="entry name" value="Peptidase_A24"/>
    <property type="match status" value="1"/>
</dbReference>
<dbReference type="PANTHER" id="PTHR30487">
    <property type="entry name" value="TYPE 4 PREPILIN-LIKE PROTEINS LEADER PEPTIDE-PROCESSING ENZYME"/>
    <property type="match status" value="1"/>
</dbReference>
<dbReference type="GO" id="GO:0006465">
    <property type="term" value="P:signal peptide processing"/>
    <property type="evidence" value="ECO:0007669"/>
    <property type="project" value="TreeGrafter"/>
</dbReference>
<keyword evidence="2" id="KW-0812">Transmembrane</keyword>
<reference evidence="4" key="1">
    <citation type="journal article" date="2021" name="PeerJ">
        <title>Extensive microbial diversity within the chicken gut microbiome revealed by metagenomics and culture.</title>
        <authorList>
            <person name="Gilroy R."/>
            <person name="Ravi A."/>
            <person name="Getino M."/>
            <person name="Pursley I."/>
            <person name="Horton D.L."/>
            <person name="Alikhan N.F."/>
            <person name="Baker D."/>
            <person name="Gharbi K."/>
            <person name="Hall N."/>
            <person name="Watson M."/>
            <person name="Adriaenssens E.M."/>
            <person name="Foster-Nyarko E."/>
            <person name="Jarju S."/>
            <person name="Secka A."/>
            <person name="Antonio M."/>
            <person name="Oren A."/>
            <person name="Chaudhuri R.R."/>
            <person name="La Ragione R."/>
            <person name="Hildebrand F."/>
            <person name="Pallen M.J."/>
        </authorList>
    </citation>
    <scope>NUCLEOTIDE SEQUENCE</scope>
    <source>
        <strain evidence="4">A6-441</strain>
    </source>
</reference>
<keyword evidence="4" id="KW-0378">Hydrolase</keyword>
<dbReference type="AlphaFoldDB" id="A0A9E2KXS6"/>
<gene>
    <name evidence="4" type="ORF">IAA47_01820</name>
</gene>
<accession>A0A9E2KXS6</accession>
<evidence type="ECO:0000256" key="1">
    <source>
        <dbReference type="ARBA" id="ARBA00005801"/>
    </source>
</evidence>
<dbReference type="EC" id="3.4.23.43" evidence="4"/>
<evidence type="ECO:0000313" key="4">
    <source>
        <dbReference type="EMBL" id="MBU3841732.1"/>
    </source>
</evidence>
<feature type="domain" description="Prepilin type IV endopeptidase peptidase" evidence="3">
    <location>
        <begin position="4"/>
        <end position="117"/>
    </location>
</feature>
<dbReference type="Gene3D" id="1.20.120.1220">
    <property type="match status" value="1"/>
</dbReference>
<evidence type="ECO:0000256" key="2">
    <source>
        <dbReference type="SAM" id="Phobius"/>
    </source>
</evidence>
<dbReference type="GO" id="GO:0004190">
    <property type="term" value="F:aspartic-type endopeptidase activity"/>
    <property type="evidence" value="ECO:0007669"/>
    <property type="project" value="UniProtKB-EC"/>
</dbReference>
<sequence length="146" mass="17178">MDRILIISLLFLIIYIDIKKLYIPNTLNILLFILSIIFKGFEFNIIENSIIGMGLYPLPLLILYGYLSDLLGKEVFGFGDIKILMNFGYILGYSNFFDIYIYYLISFISASIIGVLFLLRREKRKEIPFSPFLIIGFLFLWLREYL</sequence>
<comment type="caution">
    <text evidence="4">The sequence shown here is derived from an EMBL/GenBank/DDBJ whole genome shotgun (WGS) entry which is preliminary data.</text>
</comment>
<dbReference type="EMBL" id="JAHLFN010000016">
    <property type="protein sequence ID" value="MBU3841732.1"/>
    <property type="molecule type" value="Genomic_DNA"/>
</dbReference>
<feature type="transmembrane region" description="Helical" evidence="2">
    <location>
        <begin position="126"/>
        <end position="142"/>
    </location>
</feature>
<reference evidence="4" key="2">
    <citation type="submission" date="2021-04" db="EMBL/GenBank/DDBJ databases">
        <authorList>
            <person name="Gilroy R."/>
        </authorList>
    </citation>
    <scope>NUCLEOTIDE SEQUENCE</scope>
    <source>
        <strain evidence="4">A6-441</strain>
    </source>
</reference>